<dbReference type="EMBL" id="QGLG01000003">
    <property type="protein sequence ID" value="PXY82384.1"/>
    <property type="molecule type" value="Genomic_DNA"/>
</dbReference>
<keyword evidence="1" id="KW-0677">Repeat</keyword>
<dbReference type="InterPro" id="IPR001611">
    <property type="entry name" value="Leu-rich_rpt"/>
</dbReference>
<dbReference type="Gene3D" id="3.10.20.320">
    <property type="entry name" value="Putative peptidoglycan bound protein (lpxtg motif)"/>
    <property type="match status" value="3"/>
</dbReference>
<protein>
    <recommendedName>
        <fullName evidence="4">MucBP domain-containing protein</fullName>
    </recommendedName>
</protein>
<dbReference type="InterPro" id="IPR032675">
    <property type="entry name" value="LRR_dom_sf"/>
</dbReference>
<organism evidence="5 6">
    <name type="scientific">Lactobacillus melliventris</name>
    <dbReference type="NCBI Taxonomy" id="1218507"/>
    <lineage>
        <taxon>Bacteria</taxon>
        <taxon>Bacillati</taxon>
        <taxon>Bacillota</taxon>
        <taxon>Bacilli</taxon>
        <taxon>Lactobacillales</taxon>
        <taxon>Lactobacillaceae</taxon>
        <taxon>Lactobacillus</taxon>
    </lineage>
</organism>
<dbReference type="RefSeq" id="WP_110446735.1">
    <property type="nucleotide sequence ID" value="NZ_QGLG01000003.1"/>
</dbReference>
<evidence type="ECO:0000256" key="3">
    <source>
        <dbReference type="SAM" id="Phobius"/>
    </source>
</evidence>
<feature type="domain" description="MucBP" evidence="4">
    <location>
        <begin position="471"/>
        <end position="543"/>
    </location>
</feature>
<keyword evidence="3" id="KW-0472">Membrane</keyword>
<dbReference type="Pfam" id="PF06458">
    <property type="entry name" value="MucBP"/>
    <property type="match status" value="3"/>
</dbReference>
<evidence type="ECO:0000256" key="2">
    <source>
        <dbReference type="SAM" id="MobiDB-lite"/>
    </source>
</evidence>
<reference evidence="5 6" key="1">
    <citation type="submission" date="2018-05" db="EMBL/GenBank/DDBJ databases">
        <title>Reference genomes for bee gut microbiota database.</title>
        <authorList>
            <person name="Ellegaard K.M."/>
        </authorList>
    </citation>
    <scope>NUCLEOTIDE SEQUENCE [LARGE SCALE GENOMIC DNA]</scope>
    <source>
        <strain evidence="5 6">ESL0184</strain>
    </source>
</reference>
<gene>
    <name evidence="5" type="ORF">DK873_09185</name>
</gene>
<evidence type="ECO:0000256" key="1">
    <source>
        <dbReference type="ARBA" id="ARBA00022737"/>
    </source>
</evidence>
<evidence type="ECO:0000313" key="6">
    <source>
        <dbReference type="Proteomes" id="UP000247698"/>
    </source>
</evidence>
<comment type="caution">
    <text evidence="5">The sequence shown here is derived from an EMBL/GenBank/DDBJ whole genome shotgun (WGS) entry which is preliminary data.</text>
</comment>
<evidence type="ECO:0000313" key="5">
    <source>
        <dbReference type="EMBL" id="PXY82384.1"/>
    </source>
</evidence>
<feature type="domain" description="MucBP" evidence="4">
    <location>
        <begin position="312"/>
        <end position="383"/>
    </location>
</feature>
<sequence>MSTRTSELKSTIATSDFDIDAINSVENSNSIASWMPDKVLQKIVAANLNQNISQITKESLANLTELKLIAPSERHVVHGERQCDVSAGEYRLRLKLTSLDGLEYATNLAKIDLAPSREFNHKWLHHTIVNSTLTDISALHHLNKLTSVNLEMCSVHDIAALANKPQLIQLNLSYNAIADFSPLKTNKRLLENGSVNLKKQIIRVKSIHIPAESTFYTPDPYKLFDFNGSNMPLKIETGKHLNSSCFIKQFCSNWSNHVGQITDEQTVTWNLLGLKPGDGAAMTVKFHSMNRVQEPLITGWYIIPFRIVTGQPITFHFKDDDGNTIACEQKLYGDINTSSNISIPSFTGYSIAAKLVDGIKTPISQDFVTTTISAQVQDITLLYNRDKPKNITIHYQDENGKTIAPESITSGDFNKQKVIEPKDVPGYTPIYYEIDHNGNSYHLGSIAILLNSQPQDITFYYDRKSKEKVSNVIVRFEDTDGNKIAPNKIISGFINDQQSVPALKLPGYTIKFKDFNGSHIINNLDTTVITLKQQAQKLIYVYTKSKVERKNLVKADSIANYKHSEHQRLSGKTSPPNDKKTREQQPSAKINNLSHLVLTTLILIVLFNVLGLVLMLYKRKRTK</sequence>
<keyword evidence="3" id="KW-0812">Transmembrane</keyword>
<feature type="transmembrane region" description="Helical" evidence="3">
    <location>
        <begin position="593"/>
        <end position="617"/>
    </location>
</feature>
<keyword evidence="3" id="KW-1133">Transmembrane helix</keyword>
<proteinExistence type="predicted"/>
<feature type="domain" description="MucBP" evidence="4">
    <location>
        <begin position="390"/>
        <end position="461"/>
    </location>
</feature>
<dbReference type="InterPro" id="IPR009459">
    <property type="entry name" value="MucBP_dom"/>
</dbReference>
<feature type="region of interest" description="Disordered" evidence="2">
    <location>
        <begin position="564"/>
        <end position="587"/>
    </location>
</feature>
<accession>A0ABX5N3E8</accession>
<evidence type="ECO:0000259" key="4">
    <source>
        <dbReference type="Pfam" id="PF06458"/>
    </source>
</evidence>
<dbReference type="SUPFAM" id="SSF52058">
    <property type="entry name" value="L domain-like"/>
    <property type="match status" value="1"/>
</dbReference>
<dbReference type="Gene3D" id="3.80.10.10">
    <property type="entry name" value="Ribonuclease Inhibitor"/>
    <property type="match status" value="1"/>
</dbReference>
<dbReference type="Proteomes" id="UP000247698">
    <property type="component" value="Unassembled WGS sequence"/>
</dbReference>
<dbReference type="PROSITE" id="PS51450">
    <property type="entry name" value="LRR"/>
    <property type="match status" value="1"/>
</dbReference>
<name>A0ABX5N3E8_9LACO</name>
<keyword evidence="6" id="KW-1185">Reference proteome</keyword>